<keyword evidence="4" id="KW-1185">Reference proteome</keyword>
<comment type="caution">
    <text evidence="3">The sequence shown here is derived from an EMBL/GenBank/DDBJ whole genome shotgun (WGS) entry which is preliminary data.</text>
</comment>
<dbReference type="Gene3D" id="3.10.129.10">
    <property type="entry name" value="Hotdog Thioesterase"/>
    <property type="match status" value="1"/>
</dbReference>
<organism evidence="3 4">
    <name type="scientific">Arthrobacter ginkgonis</name>
    <dbReference type="NCBI Taxonomy" id="1630594"/>
    <lineage>
        <taxon>Bacteria</taxon>
        <taxon>Bacillati</taxon>
        <taxon>Actinomycetota</taxon>
        <taxon>Actinomycetes</taxon>
        <taxon>Micrococcales</taxon>
        <taxon>Micrococcaceae</taxon>
        <taxon>Arthrobacter</taxon>
    </lineage>
</organism>
<reference evidence="4" key="1">
    <citation type="journal article" date="2019" name="Int. J. Syst. Evol. Microbiol.">
        <title>The Global Catalogue of Microorganisms (GCM) 10K type strain sequencing project: providing services to taxonomists for standard genome sequencing and annotation.</title>
        <authorList>
            <consortium name="The Broad Institute Genomics Platform"/>
            <consortium name="The Broad Institute Genome Sequencing Center for Infectious Disease"/>
            <person name="Wu L."/>
            <person name="Ma J."/>
        </authorList>
    </citation>
    <scope>NUCLEOTIDE SEQUENCE [LARGE SCALE GENOMIC DNA]</scope>
    <source>
        <strain evidence="4">JCM 30742</strain>
    </source>
</reference>
<sequence length="149" mass="15885">MAIPATLEEFTAVWDGFRSRLGFEDITFTLGLRPHAVTADSMSFSMPLTDQLAQANGMFSAAALFGAADITGTFLAMQVFADQGQFPLAVQSNINFMTNSKSSPAIATARILRGGSSVVVAEVSVADADGKELVHSTFTYVLKERKLGK</sequence>
<dbReference type="InterPro" id="IPR006683">
    <property type="entry name" value="Thioestr_dom"/>
</dbReference>
<evidence type="ECO:0000256" key="1">
    <source>
        <dbReference type="ARBA" id="ARBA00022801"/>
    </source>
</evidence>
<feature type="domain" description="Thioesterase" evidence="2">
    <location>
        <begin position="58"/>
        <end position="132"/>
    </location>
</feature>
<proteinExistence type="predicted"/>
<dbReference type="NCBIfam" id="TIGR00369">
    <property type="entry name" value="unchar_dom_1"/>
    <property type="match status" value="1"/>
</dbReference>
<dbReference type="RefSeq" id="WP_345150176.1">
    <property type="nucleotide sequence ID" value="NZ_BAABEO010000011.1"/>
</dbReference>
<dbReference type="SUPFAM" id="SSF54637">
    <property type="entry name" value="Thioesterase/thiol ester dehydrase-isomerase"/>
    <property type="match status" value="1"/>
</dbReference>
<dbReference type="EMBL" id="BAABEO010000011">
    <property type="protein sequence ID" value="GAA3680308.1"/>
    <property type="molecule type" value="Genomic_DNA"/>
</dbReference>
<dbReference type="InterPro" id="IPR003736">
    <property type="entry name" value="PAAI_dom"/>
</dbReference>
<accession>A0ABP7C913</accession>
<protein>
    <recommendedName>
        <fullName evidence="2">Thioesterase domain-containing protein</fullName>
    </recommendedName>
</protein>
<evidence type="ECO:0000313" key="3">
    <source>
        <dbReference type="EMBL" id="GAA3680308.1"/>
    </source>
</evidence>
<name>A0ABP7C913_9MICC</name>
<dbReference type="InterPro" id="IPR029069">
    <property type="entry name" value="HotDog_dom_sf"/>
</dbReference>
<dbReference type="CDD" id="cd03443">
    <property type="entry name" value="PaaI_thioesterase"/>
    <property type="match status" value="1"/>
</dbReference>
<gene>
    <name evidence="3" type="ORF">GCM10023081_18080</name>
</gene>
<dbReference type="Pfam" id="PF03061">
    <property type="entry name" value="4HBT"/>
    <property type="match status" value="1"/>
</dbReference>
<evidence type="ECO:0000313" key="4">
    <source>
        <dbReference type="Proteomes" id="UP001500752"/>
    </source>
</evidence>
<dbReference type="Proteomes" id="UP001500752">
    <property type="component" value="Unassembled WGS sequence"/>
</dbReference>
<keyword evidence="1" id="KW-0378">Hydrolase</keyword>
<evidence type="ECO:0000259" key="2">
    <source>
        <dbReference type="Pfam" id="PF03061"/>
    </source>
</evidence>